<keyword evidence="2" id="KW-1185">Reference proteome</keyword>
<evidence type="ECO:0000313" key="2">
    <source>
        <dbReference type="Proteomes" id="UP000595437"/>
    </source>
</evidence>
<dbReference type="EMBL" id="CP045901">
    <property type="protein sequence ID" value="QQP37621.1"/>
    <property type="molecule type" value="Genomic_DNA"/>
</dbReference>
<sequence length="49" mass="5923">MAQLYEIKKDDLLAEVHQMRRLLERKKNMVKQSAAHWNFYPCSNLTIFL</sequence>
<name>A0A7T8GU50_CALRO</name>
<gene>
    <name evidence="1" type="ORF">FKW44_017947</name>
</gene>
<dbReference type="Proteomes" id="UP000595437">
    <property type="component" value="Chromosome 12"/>
</dbReference>
<proteinExistence type="predicted"/>
<reference evidence="2" key="1">
    <citation type="submission" date="2021-01" db="EMBL/GenBank/DDBJ databases">
        <title>Caligus Genome Assembly.</title>
        <authorList>
            <person name="Gallardo-Escarate C."/>
        </authorList>
    </citation>
    <scope>NUCLEOTIDE SEQUENCE [LARGE SCALE GENOMIC DNA]</scope>
</reference>
<dbReference type="AlphaFoldDB" id="A0A7T8GU50"/>
<evidence type="ECO:0000313" key="1">
    <source>
        <dbReference type="EMBL" id="QQP37621.1"/>
    </source>
</evidence>
<accession>A0A7T8GU50</accession>
<organism evidence="1 2">
    <name type="scientific">Caligus rogercresseyi</name>
    <name type="common">Sea louse</name>
    <dbReference type="NCBI Taxonomy" id="217165"/>
    <lineage>
        <taxon>Eukaryota</taxon>
        <taxon>Metazoa</taxon>
        <taxon>Ecdysozoa</taxon>
        <taxon>Arthropoda</taxon>
        <taxon>Crustacea</taxon>
        <taxon>Multicrustacea</taxon>
        <taxon>Hexanauplia</taxon>
        <taxon>Copepoda</taxon>
        <taxon>Siphonostomatoida</taxon>
        <taxon>Caligidae</taxon>
        <taxon>Caligus</taxon>
    </lineage>
</organism>
<protein>
    <submittedName>
        <fullName evidence="1">Uncharacterized protein</fullName>
    </submittedName>
</protein>